<dbReference type="Proteomes" id="UP000006362">
    <property type="component" value="Chromosome"/>
</dbReference>
<dbReference type="EMBL" id="CP002444">
    <property type="protein sequence ID" value="ADU97482.1"/>
    <property type="molecule type" value="Genomic_DNA"/>
</dbReference>
<evidence type="ECO:0000313" key="3">
    <source>
        <dbReference type="Proteomes" id="UP000006362"/>
    </source>
</evidence>
<keyword evidence="1" id="KW-0472">Membrane</keyword>
<organism evidence="2 3">
    <name type="scientific">Thermovibrio ammonificans (strain DSM 15698 / JCM 12110 / HB-1)</name>
    <dbReference type="NCBI Taxonomy" id="648996"/>
    <lineage>
        <taxon>Bacteria</taxon>
        <taxon>Pseudomonadati</taxon>
        <taxon>Aquificota</taxon>
        <taxon>Aquificia</taxon>
        <taxon>Desulfurobacteriales</taxon>
        <taxon>Desulfurobacteriaceae</taxon>
        <taxon>Thermovibrio</taxon>
    </lineage>
</organism>
<evidence type="ECO:0000313" key="2">
    <source>
        <dbReference type="EMBL" id="ADU97482.1"/>
    </source>
</evidence>
<protein>
    <submittedName>
        <fullName evidence="2">Uncharacterized protein</fullName>
    </submittedName>
</protein>
<keyword evidence="1" id="KW-1133">Transmembrane helix</keyword>
<keyword evidence="3" id="KW-1185">Reference proteome</keyword>
<feature type="transmembrane region" description="Helical" evidence="1">
    <location>
        <begin position="26"/>
        <end position="47"/>
    </location>
</feature>
<reference evidence="2" key="1">
    <citation type="submission" date="2011-01" db="EMBL/GenBank/DDBJ databases">
        <title>Complete sequence of chromosome of Thermovibrio ammonificans HB-1.</title>
        <authorList>
            <consortium name="US DOE Joint Genome Institute"/>
            <person name="Lucas S."/>
            <person name="Copeland A."/>
            <person name="Lapidus A."/>
            <person name="Cheng J.-F."/>
            <person name="Goodwin L."/>
            <person name="Pitluck S."/>
            <person name="Davenport K."/>
            <person name="Detter J.C."/>
            <person name="Han C."/>
            <person name="Tapia R."/>
            <person name="Land M."/>
            <person name="Hauser L."/>
            <person name="Kyrpides N."/>
            <person name="Ivanova N."/>
            <person name="Ovchinnikova G."/>
            <person name="Vetriani C."/>
            <person name="Woyke T."/>
        </authorList>
    </citation>
    <scope>NUCLEOTIDE SEQUENCE [LARGE SCALE GENOMIC DNA]</scope>
    <source>
        <strain evidence="2">HB-1</strain>
    </source>
</reference>
<name>E8T4M4_THEA1</name>
<dbReference type="AlphaFoldDB" id="E8T4M4"/>
<dbReference type="KEGG" id="tam:Theam_1521"/>
<sequence>MGLYDRDYYKERKQGGRNWSRLVFKAAWWLVVFLFVVAFVVYVLAIFSEK</sequence>
<accession>E8T4M4</accession>
<dbReference type="HOGENOM" id="CLU_3167317_0_0_0"/>
<keyword evidence="1" id="KW-0812">Transmembrane</keyword>
<evidence type="ECO:0000256" key="1">
    <source>
        <dbReference type="SAM" id="Phobius"/>
    </source>
</evidence>
<gene>
    <name evidence="2" type="ordered locus">Theam_1521</name>
</gene>
<proteinExistence type="predicted"/>
<dbReference type="RefSeq" id="WP_013538268.1">
    <property type="nucleotide sequence ID" value="NC_014926.1"/>
</dbReference>